<dbReference type="Pfam" id="PF12796">
    <property type="entry name" value="Ank_2"/>
    <property type="match status" value="1"/>
</dbReference>
<dbReference type="Gene3D" id="1.25.40.20">
    <property type="entry name" value="Ankyrin repeat-containing domain"/>
    <property type="match status" value="1"/>
</dbReference>
<evidence type="ECO:0000256" key="3">
    <source>
        <dbReference type="PROSITE-ProRule" id="PRU00023"/>
    </source>
</evidence>
<evidence type="ECO:0000256" key="2">
    <source>
        <dbReference type="ARBA" id="ARBA00023043"/>
    </source>
</evidence>
<dbReference type="Proteomes" id="UP001147760">
    <property type="component" value="Unassembled WGS sequence"/>
</dbReference>
<keyword evidence="6" id="KW-1185">Reference proteome</keyword>
<feature type="compositionally biased region" description="Basic and acidic residues" evidence="4">
    <location>
        <begin position="155"/>
        <end position="169"/>
    </location>
</feature>
<protein>
    <recommendedName>
        <fullName evidence="7">F-box domain-containing protein</fullName>
    </recommendedName>
</protein>
<dbReference type="SMART" id="SM00248">
    <property type="entry name" value="ANK"/>
    <property type="match status" value="3"/>
</dbReference>
<dbReference type="OrthoDB" id="426293at2759"/>
<dbReference type="PANTHER" id="PTHR24171">
    <property type="entry name" value="ANKYRIN REPEAT DOMAIN-CONTAINING PROTEIN 39-RELATED"/>
    <property type="match status" value="1"/>
</dbReference>
<gene>
    <name evidence="5" type="ORF">N7530_007592</name>
</gene>
<name>A0A9W9WMH0_9EURO</name>
<dbReference type="PROSITE" id="PS50297">
    <property type="entry name" value="ANK_REP_REGION"/>
    <property type="match status" value="1"/>
</dbReference>
<feature type="region of interest" description="Disordered" evidence="4">
    <location>
        <begin position="141"/>
        <end position="169"/>
    </location>
</feature>
<accession>A0A9W9WMH0</accession>
<dbReference type="AlphaFoldDB" id="A0A9W9WMH0"/>
<dbReference type="PROSITE" id="PS50088">
    <property type="entry name" value="ANK_REPEAT"/>
    <property type="match status" value="1"/>
</dbReference>
<evidence type="ECO:0000256" key="4">
    <source>
        <dbReference type="SAM" id="MobiDB-lite"/>
    </source>
</evidence>
<feature type="repeat" description="ANK" evidence="3">
    <location>
        <begin position="84"/>
        <end position="116"/>
    </location>
</feature>
<keyword evidence="2 3" id="KW-0040">ANK repeat</keyword>
<dbReference type="Pfam" id="PF00023">
    <property type="entry name" value="Ank"/>
    <property type="match status" value="1"/>
</dbReference>
<reference evidence="5" key="1">
    <citation type="submission" date="2022-12" db="EMBL/GenBank/DDBJ databases">
        <authorList>
            <person name="Petersen C."/>
        </authorList>
    </citation>
    <scope>NUCLEOTIDE SEQUENCE</scope>
    <source>
        <strain evidence="5">IBT 17660</strain>
    </source>
</reference>
<sequence>MLNALPYEIFLLIADSLPTQRDVSALMRTNRVLYNLLIEYLYKRNMRSKYPALFWCCQNGLLTPVKRFLSFKADVNSNRHLFSGEATPLMGAALEGYVGLTRLLLEHGAEVDLCNPDGGPSASELNDGWLNHPREIQDYLSSDNESIPDDGDTMFDMREAESPEDTRDHHAVVKLLLDHGVDPNKTTTGSPS</sequence>
<reference evidence="5" key="2">
    <citation type="journal article" date="2023" name="IMA Fungus">
        <title>Comparative genomic study of the Penicillium genus elucidates a diverse pangenome and 15 lateral gene transfer events.</title>
        <authorList>
            <person name="Petersen C."/>
            <person name="Sorensen T."/>
            <person name="Nielsen M.R."/>
            <person name="Sondergaard T.E."/>
            <person name="Sorensen J.L."/>
            <person name="Fitzpatrick D.A."/>
            <person name="Frisvad J.C."/>
            <person name="Nielsen K.L."/>
        </authorList>
    </citation>
    <scope>NUCLEOTIDE SEQUENCE</scope>
    <source>
        <strain evidence="5">IBT 17660</strain>
    </source>
</reference>
<evidence type="ECO:0000313" key="6">
    <source>
        <dbReference type="Proteomes" id="UP001147760"/>
    </source>
</evidence>
<proteinExistence type="predicted"/>
<evidence type="ECO:0000256" key="1">
    <source>
        <dbReference type="ARBA" id="ARBA00022737"/>
    </source>
</evidence>
<evidence type="ECO:0000313" key="5">
    <source>
        <dbReference type="EMBL" id="KAJ5470235.1"/>
    </source>
</evidence>
<dbReference type="SUPFAM" id="SSF48403">
    <property type="entry name" value="Ankyrin repeat"/>
    <property type="match status" value="1"/>
</dbReference>
<dbReference type="EMBL" id="JAPWDO010000005">
    <property type="protein sequence ID" value="KAJ5470235.1"/>
    <property type="molecule type" value="Genomic_DNA"/>
</dbReference>
<organism evidence="5 6">
    <name type="scientific">Penicillium desertorum</name>
    <dbReference type="NCBI Taxonomy" id="1303715"/>
    <lineage>
        <taxon>Eukaryota</taxon>
        <taxon>Fungi</taxon>
        <taxon>Dikarya</taxon>
        <taxon>Ascomycota</taxon>
        <taxon>Pezizomycotina</taxon>
        <taxon>Eurotiomycetes</taxon>
        <taxon>Eurotiomycetidae</taxon>
        <taxon>Eurotiales</taxon>
        <taxon>Aspergillaceae</taxon>
        <taxon>Penicillium</taxon>
    </lineage>
</organism>
<keyword evidence="1" id="KW-0677">Repeat</keyword>
<comment type="caution">
    <text evidence="5">The sequence shown here is derived from an EMBL/GenBank/DDBJ whole genome shotgun (WGS) entry which is preliminary data.</text>
</comment>
<dbReference type="InterPro" id="IPR002110">
    <property type="entry name" value="Ankyrin_rpt"/>
</dbReference>
<evidence type="ECO:0008006" key="7">
    <source>
        <dbReference type="Google" id="ProtNLM"/>
    </source>
</evidence>
<dbReference type="InterPro" id="IPR036770">
    <property type="entry name" value="Ankyrin_rpt-contain_sf"/>
</dbReference>